<organism evidence="3 4">
    <name type="scientific">Emiliania huxleyi (strain CCMP1516)</name>
    <dbReference type="NCBI Taxonomy" id="280463"/>
    <lineage>
        <taxon>Eukaryota</taxon>
        <taxon>Haptista</taxon>
        <taxon>Haptophyta</taxon>
        <taxon>Prymnesiophyceae</taxon>
        <taxon>Isochrysidales</taxon>
        <taxon>Noelaerhabdaceae</taxon>
        <taxon>Emiliania</taxon>
    </lineage>
</organism>
<dbReference type="RefSeq" id="XP_005766935.1">
    <property type="nucleotide sequence ID" value="XM_005766878.1"/>
</dbReference>
<dbReference type="KEGG" id="ehx:EMIHUDRAFT_432463"/>
<dbReference type="PaxDb" id="2903-EOD14506"/>
<keyword evidence="2" id="KW-0732">Signal</keyword>
<accession>A0A0D3ITC1</accession>
<name>A0A0D3ITC1_EMIH1</name>
<protein>
    <recommendedName>
        <fullName evidence="5">TLC domain-containing protein</fullName>
    </recommendedName>
</protein>
<feature type="chain" id="PRO_5044283005" description="TLC domain-containing protein" evidence="2">
    <location>
        <begin position="16"/>
        <end position="379"/>
    </location>
</feature>
<dbReference type="HOGENOM" id="CLU_730453_0_0_1"/>
<reference evidence="4" key="1">
    <citation type="journal article" date="2013" name="Nature">
        <title>Pan genome of the phytoplankton Emiliania underpins its global distribution.</title>
        <authorList>
            <person name="Read B.A."/>
            <person name="Kegel J."/>
            <person name="Klute M.J."/>
            <person name="Kuo A."/>
            <person name="Lefebvre S.C."/>
            <person name="Maumus F."/>
            <person name="Mayer C."/>
            <person name="Miller J."/>
            <person name="Monier A."/>
            <person name="Salamov A."/>
            <person name="Young J."/>
            <person name="Aguilar M."/>
            <person name="Claverie J.M."/>
            <person name="Frickenhaus S."/>
            <person name="Gonzalez K."/>
            <person name="Herman E.K."/>
            <person name="Lin Y.C."/>
            <person name="Napier J."/>
            <person name="Ogata H."/>
            <person name="Sarno A.F."/>
            <person name="Shmutz J."/>
            <person name="Schroeder D."/>
            <person name="de Vargas C."/>
            <person name="Verret F."/>
            <person name="von Dassow P."/>
            <person name="Valentin K."/>
            <person name="Van de Peer Y."/>
            <person name="Wheeler G."/>
            <person name="Dacks J.B."/>
            <person name="Delwiche C.F."/>
            <person name="Dyhrman S.T."/>
            <person name="Glockner G."/>
            <person name="John U."/>
            <person name="Richards T."/>
            <person name="Worden A.Z."/>
            <person name="Zhang X."/>
            <person name="Grigoriev I.V."/>
            <person name="Allen A.E."/>
            <person name="Bidle K."/>
            <person name="Borodovsky M."/>
            <person name="Bowler C."/>
            <person name="Brownlee C."/>
            <person name="Cock J.M."/>
            <person name="Elias M."/>
            <person name="Gladyshev V.N."/>
            <person name="Groth M."/>
            <person name="Guda C."/>
            <person name="Hadaegh A."/>
            <person name="Iglesias-Rodriguez M.D."/>
            <person name="Jenkins J."/>
            <person name="Jones B.M."/>
            <person name="Lawson T."/>
            <person name="Leese F."/>
            <person name="Lindquist E."/>
            <person name="Lobanov A."/>
            <person name="Lomsadze A."/>
            <person name="Malik S.B."/>
            <person name="Marsh M.E."/>
            <person name="Mackinder L."/>
            <person name="Mock T."/>
            <person name="Mueller-Roeber B."/>
            <person name="Pagarete A."/>
            <person name="Parker M."/>
            <person name="Probert I."/>
            <person name="Quesneville H."/>
            <person name="Raines C."/>
            <person name="Rensing S.A."/>
            <person name="Riano-Pachon D.M."/>
            <person name="Richier S."/>
            <person name="Rokitta S."/>
            <person name="Shiraiwa Y."/>
            <person name="Soanes D.M."/>
            <person name="van der Giezen M."/>
            <person name="Wahlund T.M."/>
            <person name="Williams B."/>
            <person name="Wilson W."/>
            <person name="Wolfe G."/>
            <person name="Wurch L.L."/>
        </authorList>
    </citation>
    <scope>NUCLEOTIDE SEQUENCE</scope>
</reference>
<reference evidence="3" key="2">
    <citation type="submission" date="2024-10" db="UniProtKB">
        <authorList>
            <consortium name="EnsemblProtists"/>
        </authorList>
    </citation>
    <scope>IDENTIFICATION</scope>
</reference>
<dbReference type="EnsemblProtists" id="EOD14506">
    <property type="protein sequence ID" value="EOD14506"/>
    <property type="gene ID" value="EMIHUDRAFT_432463"/>
</dbReference>
<dbReference type="AlphaFoldDB" id="A0A0D3ITC1"/>
<evidence type="ECO:0000313" key="4">
    <source>
        <dbReference type="Proteomes" id="UP000013827"/>
    </source>
</evidence>
<evidence type="ECO:0000313" key="3">
    <source>
        <dbReference type="EnsemblProtists" id="EOD14506"/>
    </source>
</evidence>
<proteinExistence type="predicted"/>
<keyword evidence="4" id="KW-1185">Reference proteome</keyword>
<dbReference type="Proteomes" id="UP000013827">
    <property type="component" value="Unassembled WGS sequence"/>
</dbReference>
<feature type="signal peptide" evidence="2">
    <location>
        <begin position="1"/>
        <end position="15"/>
    </location>
</feature>
<evidence type="ECO:0008006" key="5">
    <source>
        <dbReference type="Google" id="ProtNLM"/>
    </source>
</evidence>
<evidence type="ECO:0000256" key="2">
    <source>
        <dbReference type="SAM" id="SignalP"/>
    </source>
</evidence>
<feature type="region of interest" description="Disordered" evidence="1">
    <location>
        <begin position="339"/>
        <end position="379"/>
    </location>
</feature>
<sequence length="379" mass="40578">MHLAASLVLLASCQAVAWFALSQPRSPIFALVRWYVGRFPGGRAHVLQRARADGSGSVAARSEEDAMFAHCMEYLILAHHGCGAGIALLSFLLGSPRLFLLGLSFEIGEGVQHALQIAHARAWPARATAPFHSADAMALAPYILLHHSLGLLGGSVAHLYLSDNADVQLLTALLLGAALPYYTTLPLVPLRPSDRIARVELLVQVCAFSFIVWTRFVHFLPLAWRLAPAICEAHGPIAGRITGTSFCLFTAFNVAALLRGAKSLAASYRAAQSPTTARRRASGPRTSAVRRASHSLELLSGAFVDPLSSLRLSRELARPLTVSHFCARLKLRSGGSRGCLQDALRPSSPPPSPLLSACDARRPSRPEAQMPAAQKAKAS</sequence>
<evidence type="ECO:0000256" key="1">
    <source>
        <dbReference type="SAM" id="MobiDB-lite"/>
    </source>
</evidence>
<dbReference type="GeneID" id="17260648"/>